<keyword evidence="1" id="KW-0808">Transferase</keyword>
<dbReference type="SUPFAM" id="SSF81593">
    <property type="entry name" value="Nucleotidyltransferase substrate binding subunit/domain"/>
    <property type="match status" value="1"/>
</dbReference>
<dbReference type="PROSITE" id="PS51831">
    <property type="entry name" value="HD"/>
    <property type="match status" value="1"/>
</dbReference>
<dbReference type="Pfam" id="PF01842">
    <property type="entry name" value="ACT"/>
    <property type="match status" value="1"/>
</dbReference>
<evidence type="ECO:0000259" key="7">
    <source>
        <dbReference type="PROSITE" id="PS51671"/>
    </source>
</evidence>
<dbReference type="SUPFAM" id="SSF109604">
    <property type="entry name" value="HD-domain/PDEase-like"/>
    <property type="match status" value="1"/>
</dbReference>
<name>A0A094QA45_9ZZZZ</name>
<dbReference type="CDD" id="cd05401">
    <property type="entry name" value="NT_GlnE_GlnD_like"/>
    <property type="match status" value="1"/>
</dbReference>
<evidence type="ECO:0000259" key="8">
    <source>
        <dbReference type="PROSITE" id="PS51831"/>
    </source>
</evidence>
<proteinExistence type="inferred from homology"/>
<evidence type="ECO:0008006" key="10">
    <source>
        <dbReference type="Google" id="ProtNLM"/>
    </source>
</evidence>
<dbReference type="InterPro" id="IPR045865">
    <property type="entry name" value="ACT-like_dom_sf"/>
</dbReference>
<sequence length="757" mass="83250">MGTRERRDRSNQVDKALRVSFLDCASKYLAKPELVSLAAVGGYGRGELSPASDLDLLILHNGSEKPQAISEFVNAFLYPLWDQGRAIDHAVRTRSETREVAIEDIRVALGLLDLRHIAGESELSNQVASDALENWRKGREKFLPKLRKSIQERENRSGELAFLLEPDLKEARGGLRDINALRAIEISGAISVSLTRVAESEALLANVRDVLHGDNLKARDLLLLTEQDRVASIMGYADADALMLDVAKAARAVDYLMDSTWHRIDSKSGQSWLRRRKDQKIDQGLVILNSEVTIEDGYDISKDSAIGLRAAAAAAQRGLPLSIDACVLLSEKFSALPSPWPKSVLNDLVSLIGAGSSMIRVFEALDQDGLIEKWIPEWSHVRFLPQRNVLHRHTVDRHMLETAVHAAALTRTVTRPDLLLVAGLFHDIGKGFPDKDHCDYGEELIRPLAKRLGFDEKDCETIALLVKEHLLLSAVATRRDLEDPATIGFVVEKIKEPEALQLLHALSISDGEATGKSAWSDWKAGLVSTLVGKCLAAMAGIKPVSQPDLVPTKKLVDDISITILSSENSAESLDNIEIEIIAKDQTGLLSAVAGLMTISRFNVRSAKTRTTNEIAVMRWIVELDANAQLPSAEKLTDQLKKALSGELDLGRKIEERNENYRKHPGIPTPPPVVFAANDLATNATIIEVRMHDRPGILFNVTRAISRFGVDIKSAIVSTLGAEAFDTLYVTDLEGQPLTGERAQLLATKVENILITHL</sequence>
<keyword evidence="3" id="KW-0677">Repeat</keyword>
<dbReference type="Pfam" id="PF01966">
    <property type="entry name" value="HD"/>
    <property type="match status" value="1"/>
</dbReference>
<dbReference type="InterPro" id="IPR043519">
    <property type="entry name" value="NT_sf"/>
</dbReference>
<dbReference type="HAMAP" id="MF_00277">
    <property type="entry name" value="PII_uridylyl_transf"/>
    <property type="match status" value="1"/>
</dbReference>
<evidence type="ECO:0000256" key="2">
    <source>
        <dbReference type="ARBA" id="ARBA00022695"/>
    </source>
</evidence>
<dbReference type="EMBL" id="JNSL01000036">
    <property type="protein sequence ID" value="KGA18954.1"/>
    <property type="molecule type" value="Genomic_DNA"/>
</dbReference>
<keyword evidence="6" id="KW-0511">Multifunctional enzyme</keyword>
<dbReference type="InterPro" id="IPR010043">
    <property type="entry name" value="UTase/UR"/>
</dbReference>
<feature type="domain" description="ACT" evidence="7">
    <location>
        <begin position="577"/>
        <end position="654"/>
    </location>
</feature>
<dbReference type="PROSITE" id="PS51671">
    <property type="entry name" value="ACT"/>
    <property type="match status" value="2"/>
</dbReference>
<dbReference type="Pfam" id="PF01909">
    <property type="entry name" value="NTP_transf_2"/>
    <property type="match status" value="1"/>
</dbReference>
<gene>
    <name evidence="9" type="ORF">GM51_7370</name>
</gene>
<keyword evidence="4" id="KW-0378">Hydrolase</keyword>
<evidence type="ECO:0000256" key="4">
    <source>
        <dbReference type="ARBA" id="ARBA00022801"/>
    </source>
</evidence>
<dbReference type="PANTHER" id="PTHR47320:SF1">
    <property type="entry name" value="BIFUNCTIONAL URIDYLYLTRANSFERASE_URIDYLYL-REMOVING ENZYME"/>
    <property type="match status" value="1"/>
</dbReference>
<dbReference type="GO" id="GO:0016787">
    <property type="term" value="F:hydrolase activity"/>
    <property type="evidence" value="ECO:0007669"/>
    <property type="project" value="UniProtKB-KW"/>
</dbReference>
<dbReference type="AlphaFoldDB" id="A0A094QA45"/>
<dbReference type="SUPFAM" id="SSF55021">
    <property type="entry name" value="ACT-like"/>
    <property type="match status" value="2"/>
</dbReference>
<dbReference type="Gene3D" id="1.10.3090.10">
    <property type="entry name" value="cca-adding enzyme, domain 2"/>
    <property type="match status" value="1"/>
</dbReference>
<feature type="domain" description="ACT" evidence="7">
    <location>
        <begin position="685"/>
        <end position="757"/>
    </location>
</feature>
<dbReference type="SUPFAM" id="SSF81301">
    <property type="entry name" value="Nucleotidyltransferase"/>
    <property type="match status" value="1"/>
</dbReference>
<dbReference type="Gene3D" id="3.30.70.260">
    <property type="match status" value="1"/>
</dbReference>
<dbReference type="CDD" id="cd00077">
    <property type="entry name" value="HDc"/>
    <property type="match status" value="1"/>
</dbReference>
<dbReference type="CDD" id="cd04899">
    <property type="entry name" value="ACT_ACR-UUR-like_2"/>
    <property type="match status" value="1"/>
</dbReference>
<evidence type="ECO:0000256" key="6">
    <source>
        <dbReference type="ARBA" id="ARBA00023268"/>
    </source>
</evidence>
<evidence type="ECO:0000256" key="1">
    <source>
        <dbReference type="ARBA" id="ARBA00022679"/>
    </source>
</evidence>
<keyword evidence="5" id="KW-0460">Magnesium</keyword>
<dbReference type="InterPro" id="IPR002912">
    <property type="entry name" value="ACT_dom"/>
</dbReference>
<dbReference type="NCBIfam" id="NF002895">
    <property type="entry name" value="PRK03381.1"/>
    <property type="match status" value="1"/>
</dbReference>
<feature type="domain" description="HD" evidence="8">
    <location>
        <begin position="395"/>
        <end position="497"/>
    </location>
</feature>
<comment type="caution">
    <text evidence="9">The sequence shown here is derived from an EMBL/GenBank/DDBJ whole genome shotgun (WGS) entry which is preliminary data.</text>
</comment>
<dbReference type="PANTHER" id="PTHR47320">
    <property type="entry name" value="BIFUNCTIONAL URIDYLYLTRANSFERASE/URIDYLYL-REMOVING ENZYME"/>
    <property type="match status" value="1"/>
</dbReference>
<accession>A0A094QA45</accession>
<dbReference type="InterPro" id="IPR002934">
    <property type="entry name" value="Polymerase_NTP_transf_dom"/>
</dbReference>
<dbReference type="InterPro" id="IPR003607">
    <property type="entry name" value="HD/PDEase_dom"/>
</dbReference>
<evidence type="ECO:0000313" key="9">
    <source>
        <dbReference type="EMBL" id="KGA18954.1"/>
    </source>
</evidence>
<keyword evidence="2" id="KW-0548">Nucleotidyltransferase</keyword>
<evidence type="ECO:0000256" key="5">
    <source>
        <dbReference type="ARBA" id="ARBA00022842"/>
    </source>
</evidence>
<organism evidence="9">
    <name type="scientific">freshwater metagenome</name>
    <dbReference type="NCBI Taxonomy" id="449393"/>
    <lineage>
        <taxon>unclassified sequences</taxon>
        <taxon>metagenomes</taxon>
        <taxon>ecological metagenomes</taxon>
    </lineage>
</organism>
<reference evidence="9" key="1">
    <citation type="submission" date="2014-06" db="EMBL/GenBank/DDBJ databases">
        <title>Key roles for freshwater Actinobacteria revealed by deep metagenomic sequencing.</title>
        <authorList>
            <person name="Ghai R."/>
            <person name="Mizuno C.M."/>
            <person name="Picazo A."/>
            <person name="Camacho A."/>
            <person name="Rodriguez-Valera F."/>
        </authorList>
    </citation>
    <scope>NUCLEOTIDE SEQUENCE</scope>
</reference>
<dbReference type="SMART" id="SM00471">
    <property type="entry name" value="HDc"/>
    <property type="match status" value="1"/>
</dbReference>
<protein>
    <recommendedName>
        <fullName evidence="10">HD domain-containing protein</fullName>
    </recommendedName>
</protein>
<dbReference type="Pfam" id="PF08335">
    <property type="entry name" value="GlnD_UR_UTase"/>
    <property type="match status" value="2"/>
</dbReference>
<dbReference type="InterPro" id="IPR006674">
    <property type="entry name" value="HD_domain"/>
</dbReference>
<evidence type="ECO:0000256" key="3">
    <source>
        <dbReference type="ARBA" id="ARBA00022737"/>
    </source>
</evidence>
<dbReference type="GO" id="GO:0008773">
    <property type="term" value="F:[protein-PII] uridylyltransferase activity"/>
    <property type="evidence" value="ECO:0007669"/>
    <property type="project" value="InterPro"/>
</dbReference>
<dbReference type="InterPro" id="IPR013546">
    <property type="entry name" value="PII_UdlTrfase/GS_AdlTrfase"/>
</dbReference>